<dbReference type="CDD" id="cd20687">
    <property type="entry name" value="CdiI_Ykris-like"/>
    <property type="match status" value="1"/>
</dbReference>
<name>A0ABY8GME6_9BURK</name>
<evidence type="ECO:0000259" key="1">
    <source>
        <dbReference type="Pfam" id="PF18593"/>
    </source>
</evidence>
<evidence type="ECO:0000313" key="3">
    <source>
        <dbReference type="Proteomes" id="UP001214170"/>
    </source>
</evidence>
<dbReference type="Pfam" id="PF18593">
    <property type="entry name" value="CdiI_2"/>
    <property type="match status" value="1"/>
</dbReference>
<dbReference type="InterPro" id="IPR041129">
    <property type="entry name" value="CdiI_2"/>
</dbReference>
<protein>
    <submittedName>
        <fullName evidence="2">Contact-dependent growth inhibition system immunity protein</fullName>
    </submittedName>
</protein>
<sequence>MKDKKFDALGQLLGCYFHQDWPEEFATEELALSAILKAEPKDYLLRAAMEIDAILAAEMNDDELKVFMVEVLGCYFDPTYSGERPAHWLTRVQVLLMSNSAQI</sequence>
<keyword evidence="3" id="KW-1185">Reference proteome</keyword>
<dbReference type="EMBL" id="CP121261">
    <property type="protein sequence ID" value="WFP05842.1"/>
    <property type="molecule type" value="Genomic_DNA"/>
</dbReference>
<gene>
    <name evidence="2" type="ORF">P8T11_16025</name>
</gene>
<accession>A0ABY8GME6</accession>
<organism evidence="2 3">
    <name type="scientific">Achromobacter spanius</name>
    <dbReference type="NCBI Taxonomy" id="217203"/>
    <lineage>
        <taxon>Bacteria</taxon>
        <taxon>Pseudomonadati</taxon>
        <taxon>Pseudomonadota</taxon>
        <taxon>Betaproteobacteria</taxon>
        <taxon>Burkholderiales</taxon>
        <taxon>Alcaligenaceae</taxon>
        <taxon>Achromobacter</taxon>
    </lineage>
</organism>
<proteinExistence type="predicted"/>
<evidence type="ECO:0000313" key="2">
    <source>
        <dbReference type="EMBL" id="WFP05842.1"/>
    </source>
</evidence>
<dbReference type="Proteomes" id="UP001214170">
    <property type="component" value="Chromosome"/>
</dbReference>
<dbReference type="RefSeq" id="WP_268081028.1">
    <property type="nucleotide sequence ID" value="NZ_CP106885.1"/>
</dbReference>
<reference evidence="2 3" key="1">
    <citation type="submission" date="2023-03" db="EMBL/GenBank/DDBJ databases">
        <title>Achromobacter spanius LIG8.</title>
        <authorList>
            <person name="Shrestha S."/>
        </authorList>
    </citation>
    <scope>NUCLEOTIDE SEQUENCE [LARGE SCALE GENOMIC DNA]</scope>
    <source>
        <strain evidence="2 3">LIG8</strain>
    </source>
</reference>
<feature type="domain" description="CdiI immunity protein" evidence="1">
    <location>
        <begin position="5"/>
        <end position="93"/>
    </location>
</feature>